<dbReference type="InterPro" id="IPR041657">
    <property type="entry name" value="HTH_17"/>
</dbReference>
<dbReference type="InterPro" id="IPR010093">
    <property type="entry name" value="SinI_DNA-bd"/>
</dbReference>
<evidence type="ECO:0000313" key="4">
    <source>
        <dbReference type="Proteomes" id="UP000192936"/>
    </source>
</evidence>
<organism evidence="3 4">
    <name type="scientific">Azospirillum oryzae</name>
    <dbReference type="NCBI Taxonomy" id="286727"/>
    <lineage>
        <taxon>Bacteria</taxon>
        <taxon>Pseudomonadati</taxon>
        <taxon>Pseudomonadota</taxon>
        <taxon>Alphaproteobacteria</taxon>
        <taxon>Rhodospirillales</taxon>
        <taxon>Azospirillaceae</taxon>
        <taxon>Azospirillum</taxon>
    </lineage>
</organism>
<dbReference type="EMBL" id="FXAK01000007">
    <property type="protein sequence ID" value="SMF72163.1"/>
    <property type="molecule type" value="Genomic_DNA"/>
</dbReference>
<protein>
    <submittedName>
        <fullName evidence="3">DNA binding domain-containing protein, excisionase family</fullName>
    </submittedName>
</protein>
<feature type="region of interest" description="Disordered" evidence="1">
    <location>
        <begin position="71"/>
        <end position="94"/>
    </location>
</feature>
<dbReference type="GO" id="GO:0003677">
    <property type="term" value="F:DNA binding"/>
    <property type="evidence" value="ECO:0007669"/>
    <property type="project" value="InterPro"/>
</dbReference>
<name>A0A1X7GPQ6_9PROT</name>
<evidence type="ECO:0000259" key="2">
    <source>
        <dbReference type="Pfam" id="PF12728"/>
    </source>
</evidence>
<accession>A0A1X7GPQ6</accession>
<dbReference type="Pfam" id="PF12728">
    <property type="entry name" value="HTH_17"/>
    <property type="match status" value="1"/>
</dbReference>
<dbReference type="OrthoDB" id="7872598at2"/>
<reference evidence="3 4" key="1">
    <citation type="submission" date="2017-04" db="EMBL/GenBank/DDBJ databases">
        <authorList>
            <person name="Afonso C.L."/>
            <person name="Miller P.J."/>
            <person name="Scott M.A."/>
            <person name="Spackman E."/>
            <person name="Goraichik I."/>
            <person name="Dimitrov K.M."/>
            <person name="Suarez D.L."/>
            <person name="Swayne D.E."/>
        </authorList>
    </citation>
    <scope>NUCLEOTIDE SEQUENCE [LARGE SCALE GENOMIC DNA]</scope>
    <source>
        <strain evidence="3 4">A2P</strain>
    </source>
</reference>
<evidence type="ECO:0000256" key="1">
    <source>
        <dbReference type="SAM" id="MobiDB-lite"/>
    </source>
</evidence>
<dbReference type="AlphaFoldDB" id="A0A1X7GPQ6"/>
<dbReference type="STRING" id="286727.SAMN02982917_4088"/>
<feature type="domain" description="Helix-turn-helix" evidence="2">
    <location>
        <begin position="23"/>
        <end position="71"/>
    </location>
</feature>
<dbReference type="NCBIfam" id="TIGR01764">
    <property type="entry name" value="excise"/>
    <property type="match status" value="1"/>
</dbReference>
<gene>
    <name evidence="3" type="ORF">SAMN02982917_4088</name>
</gene>
<dbReference type="RefSeq" id="WP_085088904.1">
    <property type="nucleotide sequence ID" value="NZ_FXAK01000007.1"/>
</dbReference>
<proteinExistence type="predicted"/>
<evidence type="ECO:0000313" key="3">
    <source>
        <dbReference type="EMBL" id="SMF72163.1"/>
    </source>
</evidence>
<dbReference type="Proteomes" id="UP000192936">
    <property type="component" value="Unassembled WGS sequence"/>
</dbReference>
<sequence>MTVRTALDPASMPPIIGVERSITVAEAARTMGADESTVRKLVRQKELQGYRLGKRGVRVYVSSIRDYQERQKLQGPGVATKAAPAHRRPPTPAHREAVAQLAALGIMVSPAKP</sequence>